<accession>A0A2J6QRD7</accession>
<evidence type="ECO:0000313" key="3">
    <source>
        <dbReference type="Proteomes" id="UP000235786"/>
    </source>
</evidence>
<feature type="region of interest" description="Disordered" evidence="1">
    <location>
        <begin position="1"/>
        <end position="46"/>
    </location>
</feature>
<reference evidence="2 3" key="1">
    <citation type="submission" date="2016-04" db="EMBL/GenBank/DDBJ databases">
        <title>A degradative enzymes factory behind the ericoid mycorrhizal symbiosis.</title>
        <authorList>
            <consortium name="DOE Joint Genome Institute"/>
            <person name="Martino E."/>
            <person name="Morin E."/>
            <person name="Grelet G."/>
            <person name="Kuo A."/>
            <person name="Kohler A."/>
            <person name="Daghino S."/>
            <person name="Barry K."/>
            <person name="Choi C."/>
            <person name="Cichocki N."/>
            <person name="Clum A."/>
            <person name="Copeland A."/>
            <person name="Hainaut M."/>
            <person name="Haridas S."/>
            <person name="Labutti K."/>
            <person name="Lindquist E."/>
            <person name="Lipzen A."/>
            <person name="Khouja H.-R."/>
            <person name="Murat C."/>
            <person name="Ohm R."/>
            <person name="Olson A."/>
            <person name="Spatafora J."/>
            <person name="Veneault-Fourrey C."/>
            <person name="Henrissat B."/>
            <person name="Grigoriev I."/>
            <person name="Martin F."/>
            <person name="Perotto S."/>
        </authorList>
    </citation>
    <scope>NUCLEOTIDE SEQUENCE [LARGE SCALE GENOMIC DNA]</scope>
    <source>
        <strain evidence="2 3">F</strain>
    </source>
</reference>
<organism evidence="2 3">
    <name type="scientific">Hyaloscypha variabilis (strain UAMH 11265 / GT02V1 / F)</name>
    <name type="common">Meliniomyces variabilis</name>
    <dbReference type="NCBI Taxonomy" id="1149755"/>
    <lineage>
        <taxon>Eukaryota</taxon>
        <taxon>Fungi</taxon>
        <taxon>Dikarya</taxon>
        <taxon>Ascomycota</taxon>
        <taxon>Pezizomycotina</taxon>
        <taxon>Leotiomycetes</taxon>
        <taxon>Helotiales</taxon>
        <taxon>Hyaloscyphaceae</taxon>
        <taxon>Hyaloscypha</taxon>
        <taxon>Hyaloscypha variabilis</taxon>
    </lineage>
</organism>
<proteinExistence type="predicted"/>
<dbReference type="EMBL" id="KZ613984">
    <property type="protein sequence ID" value="PMD28826.1"/>
    <property type="molecule type" value="Genomic_DNA"/>
</dbReference>
<gene>
    <name evidence="2" type="ORF">L207DRAFT_642847</name>
</gene>
<protein>
    <submittedName>
        <fullName evidence="2">Uncharacterized protein</fullName>
    </submittedName>
</protein>
<feature type="compositionally biased region" description="Basic and acidic residues" evidence="1">
    <location>
        <begin position="1"/>
        <end position="12"/>
    </location>
</feature>
<sequence length="323" mass="36607">MERQTQAKEAKPGKNQLEQKGSKPPRSQNGVRRGLGAAASAKTRERPITQFALENLRDAESQELTRLRRRTNVKPRQTKKSSEISPTVRSLARNLQQLMTAPQYLPQIQSEFKIRDRAGAWKLANALLVDPSDPSEVKRIALKYMRKRERIHIFDTNLRMLTPQTCFQDVKADGTNTILLIPELDIDTDNLLSAVSKKRSDLQTNSEADLSVAEPTPEDGSEGEETDKRPLSPLHVEALCKYCGYEIRPILAQSVGEYAGEEPMGKNEVLAMICRPTFVIFWYKLLDEKEKEGEDMNAPYPYDEERTLVEKSKPTSSVFSILM</sequence>
<feature type="compositionally biased region" description="Acidic residues" evidence="1">
    <location>
        <begin position="216"/>
        <end position="225"/>
    </location>
</feature>
<evidence type="ECO:0000313" key="2">
    <source>
        <dbReference type="EMBL" id="PMD28826.1"/>
    </source>
</evidence>
<feature type="region of interest" description="Disordered" evidence="1">
    <location>
        <begin position="203"/>
        <end position="230"/>
    </location>
</feature>
<evidence type="ECO:0000256" key="1">
    <source>
        <dbReference type="SAM" id="MobiDB-lite"/>
    </source>
</evidence>
<dbReference type="OrthoDB" id="4227485at2759"/>
<name>A0A2J6QRD7_HYAVF</name>
<dbReference type="AlphaFoldDB" id="A0A2J6QRD7"/>
<dbReference type="Proteomes" id="UP000235786">
    <property type="component" value="Unassembled WGS sequence"/>
</dbReference>
<keyword evidence="3" id="KW-1185">Reference proteome</keyword>